<dbReference type="PANTHER" id="PTHR10978:SF5">
    <property type="entry name" value="SUCCINATE DEHYDROGENASE CYTOCHROME B560 SUBUNIT, MITOCHONDRIAL"/>
    <property type="match status" value="1"/>
</dbReference>
<evidence type="ECO:0000256" key="1">
    <source>
        <dbReference type="ARBA" id="ARBA00004370"/>
    </source>
</evidence>
<evidence type="ECO:0000256" key="8">
    <source>
        <dbReference type="SAM" id="Phobius"/>
    </source>
</evidence>
<comment type="caution">
    <text evidence="9">The sequence shown here is derived from an EMBL/GenBank/DDBJ whole genome shotgun (WGS) entry which is preliminary data.</text>
</comment>
<dbReference type="InterPro" id="IPR000701">
    <property type="entry name" value="SuccDH_FuR_B_TM-su"/>
</dbReference>
<evidence type="ECO:0000256" key="2">
    <source>
        <dbReference type="ARBA" id="ARBA00022617"/>
    </source>
</evidence>
<dbReference type="Proteomes" id="UP000311382">
    <property type="component" value="Unassembled WGS sequence"/>
</dbReference>
<organism evidence="9 10">
    <name type="scientific">Rhodotorula diobovata</name>
    <dbReference type="NCBI Taxonomy" id="5288"/>
    <lineage>
        <taxon>Eukaryota</taxon>
        <taxon>Fungi</taxon>
        <taxon>Dikarya</taxon>
        <taxon>Basidiomycota</taxon>
        <taxon>Pucciniomycotina</taxon>
        <taxon>Microbotryomycetes</taxon>
        <taxon>Sporidiobolales</taxon>
        <taxon>Sporidiobolaceae</taxon>
        <taxon>Rhodotorula</taxon>
    </lineage>
</organism>
<evidence type="ECO:0000256" key="7">
    <source>
        <dbReference type="ARBA" id="ARBA00023136"/>
    </source>
</evidence>
<evidence type="ECO:0000256" key="5">
    <source>
        <dbReference type="ARBA" id="ARBA00022989"/>
    </source>
</evidence>
<dbReference type="GO" id="GO:0006099">
    <property type="term" value="P:tricarboxylic acid cycle"/>
    <property type="evidence" value="ECO:0007669"/>
    <property type="project" value="InterPro"/>
</dbReference>
<dbReference type="GO" id="GO:0016020">
    <property type="term" value="C:membrane"/>
    <property type="evidence" value="ECO:0007669"/>
    <property type="project" value="UniProtKB-SubCell"/>
</dbReference>
<gene>
    <name evidence="9" type="ORF">DMC30DRAFT_49869</name>
</gene>
<accession>A0A5C5FPH6</accession>
<evidence type="ECO:0000313" key="10">
    <source>
        <dbReference type="Proteomes" id="UP000311382"/>
    </source>
</evidence>
<dbReference type="GO" id="GO:0046872">
    <property type="term" value="F:metal ion binding"/>
    <property type="evidence" value="ECO:0007669"/>
    <property type="project" value="UniProtKB-KW"/>
</dbReference>
<dbReference type="InterPro" id="IPR034804">
    <property type="entry name" value="SQR/QFR_C/D"/>
</dbReference>
<keyword evidence="4" id="KW-0479">Metal-binding</keyword>
<name>A0A5C5FPH6_9BASI</name>
<evidence type="ECO:0000313" key="9">
    <source>
        <dbReference type="EMBL" id="TNY18525.1"/>
    </source>
</evidence>
<dbReference type="InterPro" id="IPR014314">
    <property type="entry name" value="Succ_DH_cytb556"/>
</dbReference>
<dbReference type="GO" id="GO:0006121">
    <property type="term" value="P:mitochondrial electron transport, succinate to ubiquinone"/>
    <property type="evidence" value="ECO:0007669"/>
    <property type="project" value="TreeGrafter"/>
</dbReference>
<keyword evidence="6" id="KW-0408">Iron</keyword>
<dbReference type="CDD" id="cd03499">
    <property type="entry name" value="SQR_TypeC_SdhC"/>
    <property type="match status" value="1"/>
</dbReference>
<keyword evidence="7 8" id="KW-0472">Membrane</keyword>
<dbReference type="Pfam" id="PF01127">
    <property type="entry name" value="Sdh_cyt"/>
    <property type="match status" value="1"/>
</dbReference>
<keyword evidence="10" id="KW-1185">Reference proteome</keyword>
<sequence>MNRLATSSFTKSALRQVAARPAAYVPARVISTQSMDNQQALEFLNARRAERPSSPWHIYQPQLTSMSSIANRATGAALSAAMYALFLGHLGAPLVGAELDSAALLESWAALPGWAQLSAKAAVVGPAAYHTLNGFRHLGWDMGYFLQLKSSYMAGYAVLAGTAVSTAAILAL</sequence>
<evidence type="ECO:0000256" key="6">
    <source>
        <dbReference type="ARBA" id="ARBA00023004"/>
    </source>
</evidence>
<protein>
    <submittedName>
        <fullName evidence="9">Cytochrome b560 subunit of succinate dehydrogenase</fullName>
    </submittedName>
</protein>
<keyword evidence="5 8" id="KW-1133">Transmembrane helix</keyword>
<reference evidence="9 10" key="1">
    <citation type="submission" date="2019-03" db="EMBL/GenBank/DDBJ databases">
        <title>Rhodosporidium diobovatum UCD-FST 08-225 genome sequencing, assembly, and annotation.</title>
        <authorList>
            <person name="Fakankun I.U."/>
            <person name="Fristensky B."/>
            <person name="Levin D.B."/>
        </authorList>
    </citation>
    <scope>NUCLEOTIDE SEQUENCE [LARGE SCALE GENOMIC DNA]</scope>
    <source>
        <strain evidence="9 10">UCD-FST 08-225</strain>
    </source>
</reference>
<dbReference type="Gene3D" id="1.20.1300.10">
    <property type="entry name" value="Fumarate reductase/succinate dehydrogenase, transmembrane subunit"/>
    <property type="match status" value="1"/>
</dbReference>
<evidence type="ECO:0000256" key="4">
    <source>
        <dbReference type="ARBA" id="ARBA00022723"/>
    </source>
</evidence>
<dbReference type="GO" id="GO:0005739">
    <property type="term" value="C:mitochondrion"/>
    <property type="evidence" value="ECO:0007669"/>
    <property type="project" value="GOC"/>
</dbReference>
<dbReference type="AlphaFoldDB" id="A0A5C5FPH6"/>
<dbReference type="STRING" id="5288.A0A5C5FPH6"/>
<keyword evidence="3 8" id="KW-0812">Transmembrane</keyword>
<evidence type="ECO:0000256" key="3">
    <source>
        <dbReference type="ARBA" id="ARBA00022692"/>
    </source>
</evidence>
<comment type="subcellular location">
    <subcellularLocation>
        <location evidence="1">Membrane</location>
    </subcellularLocation>
</comment>
<feature type="transmembrane region" description="Helical" evidence="8">
    <location>
        <begin position="152"/>
        <end position="171"/>
    </location>
</feature>
<proteinExistence type="predicted"/>
<dbReference type="EMBL" id="SOZI01000134">
    <property type="protein sequence ID" value="TNY18525.1"/>
    <property type="molecule type" value="Genomic_DNA"/>
</dbReference>
<dbReference type="GO" id="GO:0009055">
    <property type="term" value="F:electron transfer activity"/>
    <property type="evidence" value="ECO:0007669"/>
    <property type="project" value="InterPro"/>
</dbReference>
<dbReference type="SUPFAM" id="SSF81343">
    <property type="entry name" value="Fumarate reductase respiratory complex transmembrane subunits"/>
    <property type="match status" value="1"/>
</dbReference>
<dbReference type="OrthoDB" id="588261at2759"/>
<dbReference type="PANTHER" id="PTHR10978">
    <property type="entry name" value="SUCCINATE DEHYDROGENASE CYTOCHROME B560 SUBUNIT"/>
    <property type="match status" value="1"/>
</dbReference>
<keyword evidence="2" id="KW-0349">Heme</keyword>